<sequence length="122" mass="12879">MAENFDNIEATAAGSVNFIAKGGCGALQKEELSGVITESMTLTADKVWLLNGKDAEAMIGTGKAEIVTAAEATQVINRQSDHRIIASMVGGNYLELCAAHPPDCVFCKAEKAGIRCFEGNTR</sequence>
<organism evidence="1">
    <name type="scientific">Chlorobaculum parvum</name>
    <dbReference type="NCBI Taxonomy" id="274539"/>
    <lineage>
        <taxon>Bacteria</taxon>
        <taxon>Pseudomonadati</taxon>
        <taxon>Chlorobiota</taxon>
        <taxon>Chlorobiia</taxon>
        <taxon>Chlorobiales</taxon>
        <taxon>Chlorobiaceae</taxon>
        <taxon>Chlorobaculum</taxon>
    </lineage>
</organism>
<dbReference type="AlphaFoldDB" id="A0A7C5H6V3"/>
<name>A0A7C5H6V3_9CHLB</name>
<comment type="caution">
    <text evidence="1">The sequence shown here is derived from an EMBL/GenBank/DDBJ whole genome shotgun (WGS) entry which is preliminary data.</text>
</comment>
<protein>
    <submittedName>
        <fullName evidence="1">Uncharacterized protein</fullName>
    </submittedName>
</protein>
<dbReference type="EMBL" id="DRSK01000151">
    <property type="protein sequence ID" value="HHE07791.1"/>
    <property type="molecule type" value="Genomic_DNA"/>
</dbReference>
<reference evidence="1" key="1">
    <citation type="journal article" date="2020" name="mSystems">
        <title>Genome- and Community-Level Interaction Insights into Carbon Utilization and Element Cycling Functions of Hydrothermarchaeota in Hydrothermal Sediment.</title>
        <authorList>
            <person name="Zhou Z."/>
            <person name="Liu Y."/>
            <person name="Xu W."/>
            <person name="Pan J."/>
            <person name="Luo Z.H."/>
            <person name="Li M."/>
        </authorList>
    </citation>
    <scope>NUCLEOTIDE SEQUENCE [LARGE SCALE GENOMIC DNA]</scope>
    <source>
        <strain evidence="1">HyVt-628</strain>
    </source>
</reference>
<evidence type="ECO:0000313" key="1">
    <source>
        <dbReference type="EMBL" id="HHE07791.1"/>
    </source>
</evidence>
<dbReference type="Proteomes" id="UP000886059">
    <property type="component" value="Unassembled WGS sequence"/>
</dbReference>
<gene>
    <name evidence="1" type="ORF">ENL01_02630</name>
</gene>
<proteinExistence type="predicted"/>
<accession>A0A7C5H6V3</accession>